<keyword evidence="1" id="KW-1133">Transmembrane helix</keyword>
<dbReference type="PANTHER" id="PTHR34989:SF1">
    <property type="entry name" value="PROTEIN HDED"/>
    <property type="match status" value="1"/>
</dbReference>
<name>A0AA48M536_9ZZZZ</name>
<organism evidence="2">
    <name type="scientific">freshwater sediment metagenome</name>
    <dbReference type="NCBI Taxonomy" id="556182"/>
    <lineage>
        <taxon>unclassified sequences</taxon>
        <taxon>metagenomes</taxon>
        <taxon>ecological metagenomes</taxon>
    </lineage>
</organism>
<feature type="transmembrane region" description="Helical" evidence="1">
    <location>
        <begin position="20"/>
        <end position="39"/>
    </location>
</feature>
<dbReference type="EMBL" id="OY288114">
    <property type="protein sequence ID" value="CAJ0882461.1"/>
    <property type="molecule type" value="Genomic_DNA"/>
</dbReference>
<dbReference type="InterPro" id="IPR005325">
    <property type="entry name" value="DUF308_memb"/>
</dbReference>
<evidence type="ECO:0000256" key="1">
    <source>
        <dbReference type="SAM" id="Phobius"/>
    </source>
</evidence>
<feature type="transmembrane region" description="Helical" evidence="1">
    <location>
        <begin position="107"/>
        <end position="129"/>
    </location>
</feature>
<feature type="transmembrane region" description="Helical" evidence="1">
    <location>
        <begin position="141"/>
        <end position="162"/>
    </location>
</feature>
<feature type="transmembrane region" description="Helical" evidence="1">
    <location>
        <begin position="77"/>
        <end position="95"/>
    </location>
</feature>
<dbReference type="InterPro" id="IPR052712">
    <property type="entry name" value="Acid_resist_chaperone_HdeD"/>
</dbReference>
<dbReference type="Pfam" id="PF03729">
    <property type="entry name" value="DUF308"/>
    <property type="match status" value="1"/>
</dbReference>
<proteinExistence type="predicted"/>
<accession>A0AA48M536</accession>
<keyword evidence="1" id="KW-0812">Transmembrane</keyword>
<dbReference type="PANTHER" id="PTHR34989">
    <property type="entry name" value="PROTEIN HDED"/>
    <property type="match status" value="1"/>
</dbReference>
<feature type="transmembrane region" description="Helical" evidence="1">
    <location>
        <begin position="51"/>
        <end position="71"/>
    </location>
</feature>
<reference evidence="2" key="1">
    <citation type="submission" date="2023-07" db="EMBL/GenBank/DDBJ databases">
        <authorList>
            <person name="Pelsma A.J. K."/>
        </authorList>
    </citation>
    <scope>NUCLEOTIDE SEQUENCE</scope>
</reference>
<evidence type="ECO:0000313" key="2">
    <source>
        <dbReference type="EMBL" id="CAJ0882461.1"/>
    </source>
</evidence>
<protein>
    <submittedName>
        <fullName evidence="2">Uncharacterized protein</fullName>
    </submittedName>
</protein>
<feature type="transmembrane region" description="Helical" evidence="1">
    <location>
        <begin position="169"/>
        <end position="187"/>
    </location>
</feature>
<dbReference type="AlphaFoldDB" id="A0AA48M536"/>
<sequence length="192" mass="20844">MARNFDVFLSEAPDVLAVHWGWAIALGIGIGVLGILAIMQARVATVIAVRFLGALIFVSAVATLLFAFTVTGYWIDFFVHVIWAFLVAIVGLVLLTRPTLSAEAITLLMSFYFFMEGAAIIGFALSSHIDGQWIYMTQGLMAWLFGALLLFGWPITGLWAIGTFIGIDLLFKGWAIIALGLGLRAISEGPLF</sequence>
<gene>
    <name evidence="2" type="ORF">AMST5_03339</name>
</gene>
<keyword evidence="1" id="KW-0472">Membrane</keyword>
<dbReference type="GO" id="GO:0005886">
    <property type="term" value="C:plasma membrane"/>
    <property type="evidence" value="ECO:0007669"/>
    <property type="project" value="TreeGrafter"/>
</dbReference>